<dbReference type="PANTHER" id="PTHR32305:SF15">
    <property type="entry name" value="PROTEIN RHSA-RELATED"/>
    <property type="match status" value="1"/>
</dbReference>
<dbReference type="RefSeq" id="WP_150719065.1">
    <property type="nucleotide sequence ID" value="NZ_CABVGY010000048.1"/>
</dbReference>
<dbReference type="EMBL" id="CABVGY010000048">
    <property type="protein sequence ID" value="VVN43284.1"/>
    <property type="molecule type" value="Genomic_DNA"/>
</dbReference>
<feature type="compositionally biased region" description="Polar residues" evidence="1">
    <location>
        <begin position="405"/>
        <end position="417"/>
    </location>
</feature>
<sequence length="939" mass="104741">MNPHASTPMLSVIDPRALAVRNVGYCRHPDGPEIDPRITRQRFDAAGRLVESWDPRLWDTAPKPNLITCYGLSGQPVLTDSVDAGWQLSLLSQAGLPCSFWDARGSQRYSEFDDQQRPVSVMEQLAGERPRVVERLAYGGSDSVFCEHNQCGQLIRHDHPAGTQQVVDYGLAGAVLVEAQRFLIELETPDWPVEPDARDGFLEAQSFITRHTFNPGAELQRQTDAMGNVRTFGYDVAGKLNVVWLQMADPGKPPQRPVSDIRYNAQDQVERETAGNGVVTRIEYAADDGRLTRLTAAVGNQKPLQDLNYVFDAMGNIVELHDLSQSVSHFNNQRIDPINRYRYDSLYQLVEAQGWEVSQPSHGPALPELLPTPLDPNQRRNYTQRFEYDRGGNLFTRQHSGATGFSMFTSTRSNRSLGQRDDGSLPGEPDIASGFDAGGNQKELQRGQSMLWDSRNQLHQVTLVKRETEPDDYECYHYDRPGHRLRKTGHAHSSGRILRSEVRYLPGLEIHRRVGGEEHHVISVEAGRGNVRALHWPEGAHNDQLRYSLSDHLGSSTLELDEEAGVLTQEHYYPFGGTACWAGKSALVAKYKTIRYSGKERDATGLHYYGYRYYAPWLQRWICPDPAGAVNGLNIFCFVSNKGLSVSDVDGRYYPDENGKIEKELIPDGAVIVARGLNQFTPAVSAFIGSEMFEAGNFFSGAQAAVHSGYMENTNVLQSYFSSEYDSVMFKVLDSMRRGEGLAREYDGPRGRGRFLGFSGDSTSANARVHAEDFYGRIAINVNPVESFSLRAVLGHELLHLNRASGMVTVGPGALDHFYLHHDAQWALGRSIRQYDIPQQGVSEVIMSGGLTMQYLEEFTNDHHSFIFAVGEYVSRVHPSIEFKGDLADAVSFFNVSPGLRAKMASENSDSITFAAISLHQLNQARVADSQLLNSLLRS</sequence>
<reference evidence="2 3" key="1">
    <citation type="submission" date="2019-09" db="EMBL/GenBank/DDBJ databases">
        <authorList>
            <person name="Chandra G."/>
            <person name="Truman W A."/>
        </authorList>
    </citation>
    <scope>NUCLEOTIDE SEQUENCE [LARGE SCALE GENOMIC DNA]</scope>
    <source>
        <strain evidence="2">PS659</strain>
    </source>
</reference>
<evidence type="ECO:0000313" key="2">
    <source>
        <dbReference type="EMBL" id="VVN43284.1"/>
    </source>
</evidence>
<dbReference type="AlphaFoldDB" id="A0A5E6XR89"/>
<proteinExistence type="predicted"/>
<feature type="region of interest" description="Disordered" evidence="1">
    <location>
        <begin position="405"/>
        <end position="440"/>
    </location>
</feature>
<evidence type="ECO:0000313" key="3">
    <source>
        <dbReference type="Proteomes" id="UP000326729"/>
    </source>
</evidence>
<dbReference type="Proteomes" id="UP000326729">
    <property type="component" value="Unassembled WGS sequence"/>
</dbReference>
<name>A0A5E6XR89_PSEFL</name>
<dbReference type="Gene3D" id="2.180.10.10">
    <property type="entry name" value="RHS repeat-associated core"/>
    <property type="match status" value="1"/>
</dbReference>
<dbReference type="InterPro" id="IPR050708">
    <property type="entry name" value="T6SS_VgrG/RHS"/>
</dbReference>
<evidence type="ECO:0000256" key="1">
    <source>
        <dbReference type="SAM" id="MobiDB-lite"/>
    </source>
</evidence>
<dbReference type="NCBIfam" id="TIGR03696">
    <property type="entry name" value="Rhs_assc_core"/>
    <property type="match status" value="1"/>
</dbReference>
<organism evidence="2 3">
    <name type="scientific">Pseudomonas fluorescens</name>
    <dbReference type="NCBI Taxonomy" id="294"/>
    <lineage>
        <taxon>Bacteria</taxon>
        <taxon>Pseudomonadati</taxon>
        <taxon>Pseudomonadota</taxon>
        <taxon>Gammaproteobacteria</taxon>
        <taxon>Pseudomonadales</taxon>
        <taxon>Pseudomonadaceae</taxon>
        <taxon>Pseudomonas</taxon>
    </lineage>
</organism>
<gene>
    <name evidence="2" type="ORF">PS659_05600</name>
</gene>
<dbReference type="InterPro" id="IPR022385">
    <property type="entry name" value="Rhs_assc_core"/>
</dbReference>
<accession>A0A5E6XR89</accession>
<protein>
    <submittedName>
        <fullName evidence="2">Uncharacterized protein</fullName>
    </submittedName>
</protein>
<dbReference type="OrthoDB" id="7056038at2"/>
<dbReference type="PANTHER" id="PTHR32305">
    <property type="match status" value="1"/>
</dbReference>